<dbReference type="InterPro" id="IPR051310">
    <property type="entry name" value="MCP_chemotaxis"/>
</dbReference>
<proteinExistence type="inferred from homology"/>
<dbReference type="Proteomes" id="UP000285324">
    <property type="component" value="Unassembled WGS sequence"/>
</dbReference>
<dbReference type="SUPFAM" id="SSF47170">
    <property type="entry name" value="Aspartate receptor, ligand-binding domain"/>
    <property type="match status" value="1"/>
</dbReference>
<protein>
    <submittedName>
        <fullName evidence="12">HAMP domain-containing protein</fullName>
    </submittedName>
</protein>
<dbReference type="AlphaFoldDB" id="A0A424W347"/>
<feature type="non-terminal residue" evidence="12">
    <location>
        <position position="319"/>
    </location>
</feature>
<dbReference type="PROSITE" id="PS50885">
    <property type="entry name" value="HAMP"/>
    <property type="match status" value="1"/>
</dbReference>
<evidence type="ECO:0000259" key="11">
    <source>
        <dbReference type="PROSITE" id="PS50885"/>
    </source>
</evidence>
<dbReference type="Gene3D" id="1.20.120.30">
    <property type="entry name" value="Aspartate receptor, ligand-binding domain"/>
    <property type="match status" value="1"/>
</dbReference>
<evidence type="ECO:0000313" key="12">
    <source>
        <dbReference type="EMBL" id="RPJ87689.1"/>
    </source>
</evidence>
<dbReference type="InterPro" id="IPR003122">
    <property type="entry name" value="Tar_rcpt_lig-bd"/>
</dbReference>
<evidence type="ECO:0000256" key="6">
    <source>
        <dbReference type="ARBA" id="ARBA00023136"/>
    </source>
</evidence>
<evidence type="ECO:0000313" key="13">
    <source>
        <dbReference type="Proteomes" id="UP000285324"/>
    </source>
</evidence>
<evidence type="ECO:0000256" key="2">
    <source>
        <dbReference type="ARBA" id="ARBA00022475"/>
    </source>
</evidence>
<accession>A0A424W347</accession>
<organism evidence="12 13">
    <name type="scientific">Alcaligenes xylosoxydans xylosoxydans</name>
    <name type="common">Achromobacter xylosoxidans</name>
    <dbReference type="NCBI Taxonomy" id="85698"/>
    <lineage>
        <taxon>Bacteria</taxon>
        <taxon>Pseudomonadati</taxon>
        <taxon>Pseudomonadota</taxon>
        <taxon>Betaproteobacteria</taxon>
        <taxon>Burkholderiales</taxon>
        <taxon>Alcaligenaceae</taxon>
        <taxon>Achromobacter</taxon>
    </lineage>
</organism>
<dbReference type="InterPro" id="IPR035440">
    <property type="entry name" value="4HB_MCP_dom_sf"/>
</dbReference>
<dbReference type="EMBL" id="QVXO01000117">
    <property type="protein sequence ID" value="RPJ87689.1"/>
    <property type="molecule type" value="Genomic_DNA"/>
</dbReference>
<dbReference type="GO" id="GO:0006935">
    <property type="term" value="P:chemotaxis"/>
    <property type="evidence" value="ECO:0007669"/>
    <property type="project" value="InterPro"/>
</dbReference>
<evidence type="ECO:0000256" key="1">
    <source>
        <dbReference type="ARBA" id="ARBA00004236"/>
    </source>
</evidence>
<dbReference type="SUPFAM" id="SSF158472">
    <property type="entry name" value="HAMP domain-like"/>
    <property type="match status" value="1"/>
</dbReference>
<evidence type="ECO:0000256" key="7">
    <source>
        <dbReference type="ARBA" id="ARBA00023224"/>
    </source>
</evidence>
<dbReference type="PANTHER" id="PTHR43531">
    <property type="entry name" value="PROTEIN ICFG"/>
    <property type="match status" value="1"/>
</dbReference>
<reference evidence="12 13" key="1">
    <citation type="submission" date="2018-08" db="EMBL/GenBank/DDBJ databases">
        <title>Achromobacter xylosoxidans Genome sequencing and assembly.</title>
        <authorList>
            <person name="Wang R."/>
            <person name="Rensing C."/>
            <person name="Li Y."/>
        </authorList>
    </citation>
    <scope>NUCLEOTIDE SEQUENCE [LARGE SCALE GENOMIC DNA]</scope>
    <source>
        <strain evidence="12 13">GD003A</strain>
    </source>
</reference>
<dbReference type="SMART" id="SM00304">
    <property type="entry name" value="HAMP"/>
    <property type="match status" value="1"/>
</dbReference>
<evidence type="ECO:0000256" key="4">
    <source>
        <dbReference type="ARBA" id="ARBA00022692"/>
    </source>
</evidence>
<keyword evidence="6 10" id="KW-0472">Membrane</keyword>
<comment type="subcellular location">
    <subcellularLocation>
        <location evidence="1">Cell membrane</location>
    </subcellularLocation>
</comment>
<evidence type="ECO:0000256" key="3">
    <source>
        <dbReference type="ARBA" id="ARBA00022481"/>
    </source>
</evidence>
<sequence length="319" mass="34921">MLLWVMAFFAVLIAAVGGLAAYFLQNNYESIREVNALTERAKQVEVINSDMLRARVALMVAARHLQESGWGSGENSARDAAAALKGATDLLTGVRSRFADFQKNMLQDDTGRQLSMNLVRRYRSYIDDGVDTMVEALRSEDYSTFYMVNNEYGTPRSAAFIEALSEFGKYIGDQQQETINEAEANFNLAMVAVGVAVGLAVLLMILARLVFGRLVVRPLVEAGQHFDKIAAGDLTSRVEVRSHNEIGQLFAALKRMQESLTRTVSAVRSGVDEITVGSREISAGNTDLSSRTEEQAASLEETAASMEELASTVKQNADN</sequence>
<dbReference type="CDD" id="cd06225">
    <property type="entry name" value="HAMP"/>
    <property type="match status" value="1"/>
</dbReference>
<evidence type="ECO:0000256" key="10">
    <source>
        <dbReference type="SAM" id="Phobius"/>
    </source>
</evidence>
<keyword evidence="4 10" id="KW-0812">Transmembrane</keyword>
<feature type="region of interest" description="Disordered" evidence="9">
    <location>
        <begin position="283"/>
        <end position="319"/>
    </location>
</feature>
<comment type="similarity">
    <text evidence="8">Belongs to the methyl-accepting chemotaxis (MCP) protein family.</text>
</comment>
<feature type="transmembrane region" description="Helical" evidence="10">
    <location>
        <begin position="188"/>
        <end position="211"/>
    </location>
</feature>
<dbReference type="Pfam" id="PF00672">
    <property type="entry name" value="HAMP"/>
    <property type="match status" value="1"/>
</dbReference>
<gene>
    <name evidence="12" type="ORF">DY367_31655</name>
</gene>
<comment type="caution">
    <text evidence="12">The sequence shown here is derived from an EMBL/GenBank/DDBJ whole genome shotgun (WGS) entry which is preliminary data.</text>
</comment>
<evidence type="ECO:0000256" key="8">
    <source>
        <dbReference type="ARBA" id="ARBA00029447"/>
    </source>
</evidence>
<dbReference type="Pfam" id="PF02203">
    <property type="entry name" value="TarH"/>
    <property type="match status" value="1"/>
</dbReference>
<keyword evidence="2" id="KW-1003">Cell membrane</keyword>
<dbReference type="InterPro" id="IPR003660">
    <property type="entry name" value="HAMP_dom"/>
</dbReference>
<keyword evidence="7" id="KW-0807">Transducer</keyword>
<feature type="domain" description="HAMP" evidence="11">
    <location>
        <begin position="213"/>
        <end position="265"/>
    </location>
</feature>
<dbReference type="GO" id="GO:0007165">
    <property type="term" value="P:signal transduction"/>
    <property type="evidence" value="ECO:0007669"/>
    <property type="project" value="UniProtKB-KW"/>
</dbReference>
<keyword evidence="5 10" id="KW-1133">Transmembrane helix</keyword>
<dbReference type="PANTHER" id="PTHR43531:SF5">
    <property type="entry name" value="METHYL-ACCEPTING CHEMOTAXIS PROTEIN III"/>
    <property type="match status" value="1"/>
</dbReference>
<dbReference type="Gene3D" id="1.10.287.950">
    <property type="entry name" value="Methyl-accepting chemotaxis protein"/>
    <property type="match status" value="1"/>
</dbReference>
<dbReference type="GO" id="GO:0004888">
    <property type="term" value="F:transmembrane signaling receptor activity"/>
    <property type="evidence" value="ECO:0007669"/>
    <property type="project" value="InterPro"/>
</dbReference>
<keyword evidence="3" id="KW-0488">Methylation</keyword>
<evidence type="ECO:0000256" key="5">
    <source>
        <dbReference type="ARBA" id="ARBA00022989"/>
    </source>
</evidence>
<evidence type="ECO:0000256" key="9">
    <source>
        <dbReference type="SAM" id="MobiDB-lite"/>
    </source>
</evidence>
<dbReference type="InterPro" id="IPR004090">
    <property type="entry name" value="Chemotax_Me-accpt_rcpt"/>
</dbReference>
<name>A0A424W347_ALCXX</name>
<dbReference type="GO" id="GO:0005886">
    <property type="term" value="C:plasma membrane"/>
    <property type="evidence" value="ECO:0007669"/>
    <property type="project" value="UniProtKB-SubCell"/>
</dbReference>
<dbReference type="PRINTS" id="PR00260">
    <property type="entry name" value="CHEMTRNSDUCR"/>
</dbReference>